<feature type="transmembrane region" description="Helical" evidence="1">
    <location>
        <begin position="20"/>
        <end position="43"/>
    </location>
</feature>
<reference evidence="2 3" key="1">
    <citation type="submission" date="2018-04" db="EMBL/GenBank/DDBJ databases">
        <title>Massilia violaceinigra sp. nov., a novel purple-pigmented bacterium isolated from Tianshan glacier, Xinjiang, China.</title>
        <authorList>
            <person name="Wang H."/>
        </authorList>
    </citation>
    <scope>NUCLEOTIDE SEQUENCE [LARGE SCALE GENOMIC DNA]</scope>
    <source>
        <strain evidence="2 3">B448-2</strain>
    </source>
</reference>
<dbReference type="Proteomes" id="UP000241421">
    <property type="component" value="Unassembled WGS sequence"/>
</dbReference>
<evidence type="ECO:0000313" key="2">
    <source>
        <dbReference type="EMBL" id="PWF47714.1"/>
    </source>
</evidence>
<organism evidence="2 3">
    <name type="scientific">Massilia glaciei</name>
    <dbReference type="NCBI Taxonomy" id="1524097"/>
    <lineage>
        <taxon>Bacteria</taxon>
        <taxon>Pseudomonadati</taxon>
        <taxon>Pseudomonadota</taxon>
        <taxon>Betaproteobacteria</taxon>
        <taxon>Burkholderiales</taxon>
        <taxon>Oxalobacteraceae</taxon>
        <taxon>Telluria group</taxon>
        <taxon>Massilia</taxon>
    </lineage>
</organism>
<evidence type="ECO:0000313" key="3">
    <source>
        <dbReference type="Proteomes" id="UP000241421"/>
    </source>
</evidence>
<feature type="transmembrane region" description="Helical" evidence="1">
    <location>
        <begin position="143"/>
        <end position="169"/>
    </location>
</feature>
<accession>A0A2U2HJU8</accession>
<dbReference type="RefSeq" id="WP_106758035.1">
    <property type="nucleotide sequence ID" value="NZ_PXWF02000233.1"/>
</dbReference>
<dbReference type="AlphaFoldDB" id="A0A2U2HJU8"/>
<comment type="caution">
    <text evidence="2">The sequence shown here is derived from an EMBL/GenBank/DDBJ whole genome shotgun (WGS) entry which is preliminary data.</text>
</comment>
<keyword evidence="1" id="KW-0812">Transmembrane</keyword>
<feature type="transmembrane region" description="Helical" evidence="1">
    <location>
        <begin position="101"/>
        <end position="123"/>
    </location>
</feature>
<evidence type="ECO:0000256" key="1">
    <source>
        <dbReference type="SAM" id="Phobius"/>
    </source>
</evidence>
<name>A0A2U2HJU8_9BURK</name>
<keyword evidence="3" id="KW-1185">Reference proteome</keyword>
<dbReference type="EMBL" id="PXWF02000233">
    <property type="protein sequence ID" value="PWF47714.1"/>
    <property type="molecule type" value="Genomic_DNA"/>
</dbReference>
<feature type="transmembrane region" description="Helical" evidence="1">
    <location>
        <begin position="49"/>
        <end position="75"/>
    </location>
</feature>
<protein>
    <submittedName>
        <fullName evidence="2">Uncharacterized protein</fullName>
    </submittedName>
</protein>
<feature type="transmembrane region" description="Helical" evidence="1">
    <location>
        <begin position="218"/>
        <end position="239"/>
    </location>
</feature>
<sequence>MSAVWTIAVFTLREAIGSRFPWLVMLAAAAALGLASFAGALALTESEHITLALLAAMLRASAVFLTALFVVGSIAREAQDKGRELLLALDSGRAGYLFGKLWGFAMLAATQALLSGVLVLAFAPLEQTLLWSASLLLELWIVAAFSLLCALGFGQLLPALFACGAFYLLARTISSMQLLADGVGGHALDALAALLPHLDAFARTEWLVYRNGSMAELLPQALGALIYMALLVMAGLFDLHRKDI</sequence>
<dbReference type="OrthoDB" id="8753690at2"/>
<gene>
    <name evidence="2" type="ORF">C7C56_014200</name>
</gene>
<proteinExistence type="predicted"/>
<keyword evidence="1" id="KW-0472">Membrane</keyword>
<keyword evidence="1" id="KW-1133">Transmembrane helix</keyword>